<reference evidence="1 2" key="1">
    <citation type="submission" date="2018-06" db="EMBL/GenBank/DDBJ databases">
        <authorList>
            <consortium name="Pathogen Informatics"/>
            <person name="Doyle S."/>
        </authorList>
    </citation>
    <scope>NUCLEOTIDE SEQUENCE [LARGE SCALE GENOMIC DNA]</scope>
    <source>
        <strain evidence="1 2">NCTC11343</strain>
    </source>
</reference>
<organism evidence="1 2">
    <name type="scientific">Sphingobacterium multivorum</name>
    <dbReference type="NCBI Taxonomy" id="28454"/>
    <lineage>
        <taxon>Bacteria</taxon>
        <taxon>Pseudomonadati</taxon>
        <taxon>Bacteroidota</taxon>
        <taxon>Sphingobacteriia</taxon>
        <taxon>Sphingobacteriales</taxon>
        <taxon>Sphingobacteriaceae</taxon>
        <taxon>Sphingobacterium</taxon>
    </lineage>
</organism>
<evidence type="ECO:0000313" key="1">
    <source>
        <dbReference type="EMBL" id="SPZ85495.1"/>
    </source>
</evidence>
<sequence length="44" mass="5137">MKKKILTLIIALATLSSCEKFLDKRDPTATSFDEFFNTEEDLRR</sequence>
<accession>A0A2X2JE60</accession>
<proteinExistence type="predicted"/>
<name>A0A2X2JE60_SPHMU</name>
<dbReference type="PROSITE" id="PS51257">
    <property type="entry name" value="PROKAR_LIPOPROTEIN"/>
    <property type="match status" value="1"/>
</dbReference>
<evidence type="ECO:0000313" key="2">
    <source>
        <dbReference type="Proteomes" id="UP000251241"/>
    </source>
</evidence>
<gene>
    <name evidence="1" type="ORF">NCTC11343_02057</name>
</gene>
<protein>
    <submittedName>
        <fullName evidence="1">Uncharacterized protein</fullName>
    </submittedName>
</protein>
<dbReference type="AlphaFoldDB" id="A0A2X2JE60"/>
<dbReference type="EMBL" id="UAUU01000008">
    <property type="protein sequence ID" value="SPZ85495.1"/>
    <property type="molecule type" value="Genomic_DNA"/>
</dbReference>
<dbReference type="Proteomes" id="UP000251241">
    <property type="component" value="Unassembled WGS sequence"/>
</dbReference>